<evidence type="ECO:0000313" key="1">
    <source>
        <dbReference type="EMBL" id="GGW58634.1"/>
    </source>
</evidence>
<accession>A0A918MSA1</accession>
<keyword evidence="2" id="KW-1185">Reference proteome</keyword>
<organism evidence="1 2">
    <name type="scientific">Streptomyces lucensis JCM 4490</name>
    <dbReference type="NCBI Taxonomy" id="1306176"/>
    <lineage>
        <taxon>Bacteria</taxon>
        <taxon>Bacillati</taxon>
        <taxon>Actinomycetota</taxon>
        <taxon>Actinomycetes</taxon>
        <taxon>Kitasatosporales</taxon>
        <taxon>Streptomycetaceae</taxon>
        <taxon>Streptomyces</taxon>
    </lineage>
</organism>
<dbReference type="AlphaFoldDB" id="A0A918MSA1"/>
<evidence type="ECO:0000313" key="2">
    <source>
        <dbReference type="Proteomes" id="UP000620224"/>
    </source>
</evidence>
<sequence length="69" mass="7576">MSGPHAVAGHSPFAFLLTCGNRNGVTQLMPLLDAIPPAYLAFRRFSRGFLDRSDDVRITSDPIPKSHHT</sequence>
<reference evidence="1" key="2">
    <citation type="submission" date="2020-09" db="EMBL/GenBank/DDBJ databases">
        <authorList>
            <person name="Sun Q."/>
            <person name="Ohkuma M."/>
        </authorList>
    </citation>
    <scope>NUCLEOTIDE SEQUENCE</scope>
    <source>
        <strain evidence="1">JCM 4490</strain>
    </source>
</reference>
<comment type="caution">
    <text evidence="1">The sequence shown here is derived from an EMBL/GenBank/DDBJ whole genome shotgun (WGS) entry which is preliminary data.</text>
</comment>
<name>A0A918MSA1_9ACTN</name>
<dbReference type="EMBL" id="BMUE01000008">
    <property type="protein sequence ID" value="GGW58634.1"/>
    <property type="molecule type" value="Genomic_DNA"/>
</dbReference>
<reference evidence="1" key="1">
    <citation type="journal article" date="2014" name="Int. J. Syst. Evol. Microbiol.">
        <title>Complete genome sequence of Corynebacterium casei LMG S-19264T (=DSM 44701T), isolated from a smear-ripened cheese.</title>
        <authorList>
            <consortium name="US DOE Joint Genome Institute (JGI-PGF)"/>
            <person name="Walter F."/>
            <person name="Albersmeier A."/>
            <person name="Kalinowski J."/>
            <person name="Ruckert C."/>
        </authorList>
    </citation>
    <scope>NUCLEOTIDE SEQUENCE</scope>
    <source>
        <strain evidence="1">JCM 4490</strain>
    </source>
</reference>
<protein>
    <submittedName>
        <fullName evidence="1">Uncharacterized protein</fullName>
    </submittedName>
</protein>
<dbReference type="Proteomes" id="UP000620224">
    <property type="component" value="Unassembled WGS sequence"/>
</dbReference>
<gene>
    <name evidence="1" type="ORF">GCM10010503_39650</name>
</gene>
<proteinExistence type="predicted"/>